<dbReference type="EMBL" id="CSAJ01000053">
    <property type="protein sequence ID" value="COV66137.1"/>
    <property type="molecule type" value="Genomic_DNA"/>
</dbReference>
<dbReference type="EMBL" id="QTBD01000156">
    <property type="protein sequence ID" value="REQ51346.1"/>
    <property type="molecule type" value="Genomic_DNA"/>
</dbReference>
<dbReference type="Proteomes" id="UP000256381">
    <property type="component" value="Unassembled WGS sequence"/>
</dbReference>
<proteinExistence type="predicted"/>
<reference evidence="1 3" key="1">
    <citation type="submission" date="2015-03" db="EMBL/GenBank/DDBJ databases">
        <authorList>
            <consortium name="Pathogen Informatics"/>
        </authorList>
    </citation>
    <scope>NUCLEOTIDE SEQUENCE [LARGE SCALE GENOMIC DNA]</scope>
    <source>
        <strain evidence="1 3">M09401471</strain>
    </source>
</reference>
<reference evidence="2 4" key="2">
    <citation type="journal article" date="2017" name="N. Engl. J. Med.">
        <title>Transmission of Extensively Drug-Resistant Tuberculosis in South Africa.</title>
        <authorList>
            <person name="Shah N.S."/>
            <person name="Auld S.C."/>
            <person name="Brust J.C."/>
            <person name="Mathema B."/>
            <person name="Ismail N."/>
            <person name="Moodley P."/>
            <person name="Mlisana K."/>
            <person name="Allana S."/>
            <person name="Campbell A."/>
            <person name="Mthiyane T."/>
            <person name="Morris N."/>
            <person name="Mpangase P."/>
            <person name="van der Meulen H."/>
            <person name="Omar S.V."/>
            <person name="Brown T.S."/>
            <person name="Narechania A."/>
            <person name="Shaskina E."/>
            <person name="Kapwata T."/>
            <person name="Kreiswirth B."/>
            <person name="Gandhi N.R."/>
        </authorList>
    </citation>
    <scope>NUCLEOTIDE SEQUENCE [LARGE SCALE GENOMIC DNA]</scope>
    <source>
        <strain evidence="2 4">32301_S10</strain>
    </source>
</reference>
<accession>A0A0U0R3B3</accession>
<evidence type="ECO:0000313" key="2">
    <source>
        <dbReference type="EMBL" id="REQ51346.1"/>
    </source>
</evidence>
<gene>
    <name evidence="2" type="ORF">DSJ38_12245</name>
    <name evidence="1" type="ORF">ERS007720_00668</name>
</gene>
<dbReference type="Proteomes" id="UP000044938">
    <property type="component" value="Unassembled WGS sequence"/>
</dbReference>
<name>A0A0U0R3B3_MYCTX</name>
<organism evidence="1 3">
    <name type="scientific">Mycobacterium tuberculosis</name>
    <dbReference type="NCBI Taxonomy" id="1773"/>
    <lineage>
        <taxon>Bacteria</taxon>
        <taxon>Bacillati</taxon>
        <taxon>Actinomycetota</taxon>
        <taxon>Actinomycetes</taxon>
        <taxon>Mycobacteriales</taxon>
        <taxon>Mycobacteriaceae</taxon>
        <taxon>Mycobacterium</taxon>
        <taxon>Mycobacterium tuberculosis complex</taxon>
    </lineage>
</organism>
<protein>
    <submittedName>
        <fullName evidence="1">Uncharacterized protein</fullName>
    </submittedName>
</protein>
<dbReference type="AlphaFoldDB" id="A0A0U0R3B3"/>
<evidence type="ECO:0000313" key="4">
    <source>
        <dbReference type="Proteomes" id="UP000256381"/>
    </source>
</evidence>
<sequence length="91" mass="10379">MRQLVPRPVYNWAGRLYGSRLTADRRLIDAVPAASRCALTARLCPNILWVKRYAADGRPLVRQLSATVSHFWDFAVKSWAMVVDLDEPPVR</sequence>
<evidence type="ECO:0000313" key="3">
    <source>
        <dbReference type="Proteomes" id="UP000044938"/>
    </source>
</evidence>
<reference evidence="2" key="3">
    <citation type="submission" date="2018-07" db="EMBL/GenBank/DDBJ databases">
        <authorList>
            <person name="Shah S."/>
            <person name="Brown T."/>
            <person name="Auld S."/>
            <person name="Bratton K."/>
            <person name="Narechania A."/>
            <person name="Mathema B."/>
            <person name="Gandhi N."/>
        </authorList>
    </citation>
    <scope>NUCLEOTIDE SEQUENCE</scope>
    <source>
        <strain evidence="2">32301_S10</strain>
    </source>
</reference>
<evidence type="ECO:0000313" key="1">
    <source>
        <dbReference type="EMBL" id="COV66137.1"/>
    </source>
</evidence>